<dbReference type="GO" id="GO:0005886">
    <property type="term" value="C:plasma membrane"/>
    <property type="evidence" value="ECO:0007669"/>
    <property type="project" value="UniProtKB-SubCell"/>
</dbReference>
<evidence type="ECO:0000256" key="7">
    <source>
        <dbReference type="ARBA" id="ARBA00023136"/>
    </source>
</evidence>
<dbReference type="InterPro" id="IPR055348">
    <property type="entry name" value="DctQ"/>
</dbReference>
<evidence type="ECO:0000256" key="1">
    <source>
        <dbReference type="ARBA" id="ARBA00004429"/>
    </source>
</evidence>
<evidence type="ECO:0000313" key="12">
    <source>
        <dbReference type="Proteomes" id="UP000391834"/>
    </source>
</evidence>
<proteinExistence type="inferred from homology"/>
<evidence type="ECO:0000256" key="3">
    <source>
        <dbReference type="ARBA" id="ARBA00022475"/>
    </source>
</evidence>
<keyword evidence="2" id="KW-0813">Transport</keyword>
<comment type="similarity">
    <text evidence="8">Belongs to the TRAP transporter small permease family.</text>
</comment>
<protein>
    <submittedName>
        <fullName evidence="11">C4-dicarboxylate ABC transporter permease</fullName>
    </submittedName>
</protein>
<keyword evidence="3" id="KW-1003">Cell membrane</keyword>
<keyword evidence="5 9" id="KW-0812">Transmembrane</keyword>
<dbReference type="PANTHER" id="PTHR35011">
    <property type="entry name" value="2,3-DIKETO-L-GULONATE TRAP TRANSPORTER SMALL PERMEASE PROTEIN YIAM"/>
    <property type="match status" value="1"/>
</dbReference>
<evidence type="ECO:0000313" key="11">
    <source>
        <dbReference type="EMBL" id="GET33435.1"/>
    </source>
</evidence>
<gene>
    <name evidence="11" type="ORF">PbJCM13498_22980</name>
</gene>
<dbReference type="Proteomes" id="UP000391834">
    <property type="component" value="Unassembled WGS sequence"/>
</dbReference>
<dbReference type="Pfam" id="PF04290">
    <property type="entry name" value="DctQ"/>
    <property type="match status" value="1"/>
</dbReference>
<evidence type="ECO:0000256" key="6">
    <source>
        <dbReference type="ARBA" id="ARBA00022989"/>
    </source>
</evidence>
<dbReference type="InterPro" id="IPR007387">
    <property type="entry name" value="TRAP_DctQ"/>
</dbReference>
<keyword evidence="6 9" id="KW-1133">Transmembrane helix</keyword>
<evidence type="ECO:0000256" key="4">
    <source>
        <dbReference type="ARBA" id="ARBA00022519"/>
    </source>
</evidence>
<feature type="domain" description="Tripartite ATP-independent periplasmic transporters DctQ component" evidence="10">
    <location>
        <begin position="23"/>
        <end position="154"/>
    </location>
</feature>
<evidence type="ECO:0000259" key="10">
    <source>
        <dbReference type="Pfam" id="PF04290"/>
    </source>
</evidence>
<dbReference type="GO" id="GO:0022857">
    <property type="term" value="F:transmembrane transporter activity"/>
    <property type="evidence" value="ECO:0007669"/>
    <property type="project" value="TreeGrafter"/>
</dbReference>
<organism evidence="11 12">
    <name type="scientific">Prolixibacter bellariivorans</name>
    <dbReference type="NCBI Taxonomy" id="314319"/>
    <lineage>
        <taxon>Bacteria</taxon>
        <taxon>Pseudomonadati</taxon>
        <taxon>Bacteroidota</taxon>
        <taxon>Bacteroidia</taxon>
        <taxon>Marinilabiliales</taxon>
        <taxon>Prolixibacteraceae</taxon>
        <taxon>Prolixibacter</taxon>
    </lineage>
</organism>
<dbReference type="RefSeq" id="WP_036984478.1">
    <property type="nucleotide sequence ID" value="NZ_BLAX01000001.1"/>
</dbReference>
<name>A0A5M4AZY5_9BACT</name>
<dbReference type="GO" id="GO:0015740">
    <property type="term" value="P:C4-dicarboxylate transport"/>
    <property type="evidence" value="ECO:0007669"/>
    <property type="project" value="TreeGrafter"/>
</dbReference>
<comment type="caution">
    <text evidence="11">The sequence shown here is derived from an EMBL/GenBank/DDBJ whole genome shotgun (WGS) entry which is preliminary data.</text>
</comment>
<evidence type="ECO:0000256" key="2">
    <source>
        <dbReference type="ARBA" id="ARBA00022448"/>
    </source>
</evidence>
<feature type="transmembrane region" description="Helical" evidence="9">
    <location>
        <begin position="46"/>
        <end position="64"/>
    </location>
</feature>
<feature type="transmembrane region" description="Helical" evidence="9">
    <location>
        <begin position="85"/>
        <end position="111"/>
    </location>
</feature>
<accession>A0A5M4AZY5</accession>
<evidence type="ECO:0000256" key="9">
    <source>
        <dbReference type="SAM" id="Phobius"/>
    </source>
</evidence>
<keyword evidence="4" id="KW-0997">Cell inner membrane</keyword>
<feature type="transmembrane region" description="Helical" evidence="9">
    <location>
        <begin position="123"/>
        <end position="146"/>
    </location>
</feature>
<keyword evidence="7 9" id="KW-0472">Membrane</keyword>
<dbReference type="EMBL" id="BLAX01000001">
    <property type="protein sequence ID" value="GET33435.1"/>
    <property type="molecule type" value="Genomic_DNA"/>
</dbReference>
<sequence length="161" mass="18249">MKLRRIIDKMLERAVIILMGILVLDVLWQVASRYVFQNPSSFTDELAGFLLIWVGLLGAAWAAGMKHHLAIDLLAQKFSPARRRYLDILINLLVMLFALSVMVIGGIWLVYTRFYLGQTSAAMQIPIGYVYMVVPLSGFLISYFSIDEIVRLIKNPNADNI</sequence>
<feature type="transmembrane region" description="Helical" evidence="9">
    <location>
        <begin position="12"/>
        <end position="31"/>
    </location>
</feature>
<dbReference type="AlphaFoldDB" id="A0A5M4AZY5"/>
<reference evidence="11 12" key="1">
    <citation type="submission" date="2019-10" db="EMBL/GenBank/DDBJ databases">
        <title>Prolixibacter strains distinguished by the presence of nitrate reductase genes were adept at nitrate-dependent anaerobic corrosion of metallic iron and carbon steel.</title>
        <authorList>
            <person name="Iino T."/>
            <person name="Shono N."/>
            <person name="Ito K."/>
            <person name="Nakamura R."/>
            <person name="Sueoka K."/>
            <person name="Harayama S."/>
            <person name="Ohkuma M."/>
        </authorList>
    </citation>
    <scope>NUCLEOTIDE SEQUENCE [LARGE SCALE GENOMIC DNA]</scope>
    <source>
        <strain evidence="11 12">JCM 13498</strain>
    </source>
</reference>
<evidence type="ECO:0000256" key="8">
    <source>
        <dbReference type="ARBA" id="ARBA00038436"/>
    </source>
</evidence>
<comment type="subcellular location">
    <subcellularLocation>
        <location evidence="1">Cell inner membrane</location>
        <topology evidence="1">Multi-pass membrane protein</topology>
    </subcellularLocation>
</comment>
<dbReference type="PANTHER" id="PTHR35011:SF2">
    <property type="entry name" value="2,3-DIKETO-L-GULONATE TRAP TRANSPORTER SMALL PERMEASE PROTEIN YIAM"/>
    <property type="match status" value="1"/>
</dbReference>
<evidence type="ECO:0000256" key="5">
    <source>
        <dbReference type="ARBA" id="ARBA00022692"/>
    </source>
</evidence>
<keyword evidence="12" id="KW-1185">Reference proteome</keyword>